<dbReference type="CDD" id="cd09901">
    <property type="entry name" value="H3TH_FEN1-like"/>
    <property type="match status" value="1"/>
</dbReference>
<dbReference type="Gene3D" id="1.10.150.20">
    <property type="entry name" value="5' to 3' exonuclease, C-terminal subdomain"/>
    <property type="match status" value="1"/>
</dbReference>
<dbReference type="GO" id="GO:0005634">
    <property type="term" value="C:nucleus"/>
    <property type="evidence" value="ECO:0007669"/>
    <property type="project" value="UniProtKB-SubCell"/>
</dbReference>
<evidence type="ECO:0000256" key="5">
    <source>
        <dbReference type="ARBA" id="ARBA00022801"/>
    </source>
</evidence>
<dbReference type="GO" id="GO:0003677">
    <property type="term" value="F:DNA binding"/>
    <property type="evidence" value="ECO:0007669"/>
    <property type="project" value="UniProtKB-UniRule"/>
</dbReference>
<keyword evidence="3 9" id="KW-0479">Metal-binding</keyword>
<keyword evidence="9" id="KW-0238">DNA-binding</keyword>
<keyword evidence="2 9" id="KW-0540">Nuclease</keyword>
<dbReference type="Proteomes" id="UP000053780">
    <property type="component" value="Unassembled WGS sequence"/>
</dbReference>
<keyword evidence="5 9" id="KW-0378">Hydrolase</keyword>
<keyword evidence="12" id="KW-1185">Reference proteome</keyword>
<comment type="similarity">
    <text evidence="9">Belongs to the XPG/RAD2 endonuclease family. EXO1 subfamily.</text>
</comment>
<dbReference type="GO" id="GO:0046872">
    <property type="term" value="F:metal ion binding"/>
    <property type="evidence" value="ECO:0007669"/>
    <property type="project" value="UniProtKB-UniRule"/>
</dbReference>
<evidence type="ECO:0000313" key="11">
    <source>
        <dbReference type="EMBL" id="EQB60674.1"/>
    </source>
</evidence>
<dbReference type="VEuPathDB" id="MicrosporidiaDB:NAPIS_ORF01756"/>
<dbReference type="SMART" id="SM00279">
    <property type="entry name" value="HhH2"/>
    <property type="match status" value="1"/>
</dbReference>
<comment type="cofactor">
    <cofactor evidence="9">
        <name>Mg(2+)</name>
        <dbReference type="ChEBI" id="CHEBI:18420"/>
    </cofactor>
    <text evidence="9">Binds 2 magnesium ions per subunit. They probably participate in the reaction catalyzed by the enzyme. May bind an additional third magnesium ion after substrate binding.</text>
</comment>
<keyword evidence="9" id="KW-0228">DNA excision</keyword>
<dbReference type="AlphaFoldDB" id="T0L833"/>
<dbReference type="InterPro" id="IPR036279">
    <property type="entry name" value="5-3_exonuclease_C_sf"/>
</dbReference>
<protein>
    <recommendedName>
        <fullName evidence="9">Exonuclease 1</fullName>
        <ecNumber evidence="9">3.1.-.-</ecNumber>
    </recommendedName>
</protein>
<dbReference type="HOGENOM" id="CLU_008978_3_0_1"/>
<accession>T0L833</accession>
<dbReference type="SUPFAM" id="SSF47807">
    <property type="entry name" value="5' to 3' exonuclease, C-terminal subdomain"/>
    <property type="match status" value="1"/>
</dbReference>
<dbReference type="Pfam" id="PF00752">
    <property type="entry name" value="XPG_N"/>
    <property type="match status" value="1"/>
</dbReference>
<keyword evidence="7 9" id="KW-0234">DNA repair</keyword>
<keyword evidence="8 9" id="KW-0539">Nucleus</keyword>
<evidence type="ECO:0000256" key="4">
    <source>
        <dbReference type="ARBA" id="ARBA00022763"/>
    </source>
</evidence>
<dbReference type="PANTHER" id="PTHR11081">
    <property type="entry name" value="FLAP ENDONUCLEASE FAMILY MEMBER"/>
    <property type="match status" value="1"/>
</dbReference>
<sequence length="263" mass="31162">MFERKIKLLIDNNIVPVVVFDGDSLLSKEKTNQERKIRKAKYKEEIERLIAKKFYNKAKEIMKRCISVSRKIVYDITKLLKKLNIEYIIAPYEADAQLYFLEEIKYIDFILTEDSDLIPYGCKNILFKFDNLYVDHYTIDCLLKAKDNIFKEYIQDICILSGCDYADSIPGIGVLTAHKLISKFKTIEKVVEFVKYRKKVPSNYMESFNLAKITFNHHIVYNPNSKKRQNINPIMEKYDFLGTLDEVDYSFEQENLLYFNKQN</sequence>
<keyword evidence="6 9" id="KW-0460">Magnesium</keyword>
<feature type="domain" description="XPG-I" evidence="10">
    <location>
        <begin position="81"/>
        <end position="148"/>
    </location>
</feature>
<dbReference type="PANTHER" id="PTHR11081:SF8">
    <property type="entry name" value="EXONUCLEASE 1"/>
    <property type="match status" value="1"/>
</dbReference>
<dbReference type="GO" id="GO:0035312">
    <property type="term" value="F:5'-3' DNA exonuclease activity"/>
    <property type="evidence" value="ECO:0007669"/>
    <property type="project" value="UniProtKB-UniRule"/>
</dbReference>
<name>T0L833_9MICR</name>
<dbReference type="InterPro" id="IPR019974">
    <property type="entry name" value="XPG_CS"/>
</dbReference>
<dbReference type="Gene3D" id="3.40.50.1010">
    <property type="entry name" value="5'-nuclease"/>
    <property type="match status" value="1"/>
</dbReference>
<dbReference type="GO" id="GO:0017108">
    <property type="term" value="F:5'-flap endonuclease activity"/>
    <property type="evidence" value="ECO:0007669"/>
    <property type="project" value="TreeGrafter"/>
</dbReference>
<dbReference type="InterPro" id="IPR029060">
    <property type="entry name" value="PIN-like_dom_sf"/>
</dbReference>
<keyword evidence="4 9" id="KW-0227">DNA damage</keyword>
<dbReference type="InterPro" id="IPR006086">
    <property type="entry name" value="XPG-I_dom"/>
</dbReference>
<keyword evidence="9" id="KW-0267">Excision nuclease</keyword>
<dbReference type="GO" id="GO:0006281">
    <property type="term" value="P:DNA repair"/>
    <property type="evidence" value="ECO:0007669"/>
    <property type="project" value="UniProtKB-UniRule"/>
</dbReference>
<reference evidence="11 12" key="1">
    <citation type="journal article" date="2013" name="BMC Genomics">
        <title>Genome sequencing and comparative genomics of honey bee microsporidia, Nosema apis reveal novel insights into host-parasite interactions.</title>
        <authorList>
            <person name="Chen Yp."/>
            <person name="Pettis J.S."/>
            <person name="Zhao Y."/>
            <person name="Liu X."/>
            <person name="Tallon L.J."/>
            <person name="Sadzewicz L.D."/>
            <person name="Li R."/>
            <person name="Zheng H."/>
            <person name="Huang S."/>
            <person name="Zhang X."/>
            <person name="Hamilton M.C."/>
            <person name="Pernal S.F."/>
            <person name="Melathopoulos A.P."/>
            <person name="Yan X."/>
            <person name="Evans J.D."/>
        </authorList>
    </citation>
    <scope>NUCLEOTIDE SEQUENCE [LARGE SCALE GENOMIC DNA]</scope>
    <source>
        <strain evidence="11 12">BRL 01</strain>
    </source>
</reference>
<dbReference type="EC" id="3.1.-.-" evidence="9"/>
<evidence type="ECO:0000256" key="1">
    <source>
        <dbReference type="ARBA" id="ARBA00004123"/>
    </source>
</evidence>
<evidence type="ECO:0000256" key="8">
    <source>
        <dbReference type="ARBA" id="ARBA00023242"/>
    </source>
</evidence>
<evidence type="ECO:0000256" key="6">
    <source>
        <dbReference type="ARBA" id="ARBA00022842"/>
    </source>
</evidence>
<organism evidence="11 12">
    <name type="scientific">Vairimorpha apis BRL 01</name>
    <dbReference type="NCBI Taxonomy" id="1037528"/>
    <lineage>
        <taxon>Eukaryota</taxon>
        <taxon>Fungi</taxon>
        <taxon>Fungi incertae sedis</taxon>
        <taxon>Microsporidia</taxon>
        <taxon>Nosematidae</taxon>
        <taxon>Vairimorpha</taxon>
    </lineage>
</organism>
<keyword evidence="9 11" id="KW-0269">Exonuclease</keyword>
<evidence type="ECO:0000256" key="2">
    <source>
        <dbReference type="ARBA" id="ARBA00022722"/>
    </source>
</evidence>
<dbReference type="PROSITE" id="PS00842">
    <property type="entry name" value="XPG_2"/>
    <property type="match status" value="1"/>
</dbReference>
<proteinExistence type="inferred from homology"/>
<dbReference type="PRINTS" id="PR00853">
    <property type="entry name" value="XPGRADSUPER"/>
</dbReference>
<dbReference type="EMBL" id="KE647256">
    <property type="protein sequence ID" value="EQB60674.1"/>
    <property type="molecule type" value="Genomic_DNA"/>
</dbReference>
<evidence type="ECO:0000256" key="9">
    <source>
        <dbReference type="RuleBase" id="RU910737"/>
    </source>
</evidence>
<dbReference type="InterPro" id="IPR006084">
    <property type="entry name" value="XPG/Rad2"/>
</dbReference>
<evidence type="ECO:0000256" key="7">
    <source>
        <dbReference type="ARBA" id="ARBA00023204"/>
    </source>
</evidence>
<dbReference type="Pfam" id="PF00867">
    <property type="entry name" value="XPG_I"/>
    <property type="match status" value="1"/>
</dbReference>
<dbReference type="InterPro" id="IPR008918">
    <property type="entry name" value="HhH2"/>
</dbReference>
<dbReference type="SUPFAM" id="SSF88723">
    <property type="entry name" value="PIN domain-like"/>
    <property type="match status" value="1"/>
</dbReference>
<evidence type="ECO:0000313" key="12">
    <source>
        <dbReference type="Proteomes" id="UP000053780"/>
    </source>
</evidence>
<dbReference type="OrthoDB" id="26491at2759"/>
<dbReference type="FunFam" id="1.10.150.20:FF:000011">
    <property type="entry name" value="exonuclease 1"/>
    <property type="match status" value="1"/>
</dbReference>
<dbReference type="InterPro" id="IPR006085">
    <property type="entry name" value="XPG_DNA_repair_N"/>
</dbReference>
<evidence type="ECO:0000256" key="3">
    <source>
        <dbReference type="ARBA" id="ARBA00022723"/>
    </source>
</evidence>
<comment type="subcellular location">
    <subcellularLocation>
        <location evidence="1 9">Nucleus</location>
    </subcellularLocation>
</comment>
<gene>
    <name evidence="11" type="ORF">NAPIS_ORF01756</name>
</gene>
<evidence type="ECO:0000259" key="10">
    <source>
        <dbReference type="SMART" id="SM00484"/>
    </source>
</evidence>
<dbReference type="SMART" id="SM00484">
    <property type="entry name" value="XPGI"/>
    <property type="match status" value="1"/>
</dbReference>
<comment type="function">
    <text evidence="9">5'-&gt;3' double-stranded DNA exonuclease which may also possess a cryptic 3'-&gt;5' double-stranded DNA exonuclease activity. Functions in DNA mismatch repair.</text>
</comment>